<reference evidence="3 4" key="1">
    <citation type="submission" date="2015-03" db="EMBL/GenBank/DDBJ databases">
        <title>Draft Genome Sequences of Agrobacterium nepotum Strain 39/7T (= CFBP 7436T = LMG 26435T) and Agrobacterium sp. Strain KFB 330 (= CFBP 8308 = LMG 28674).</title>
        <authorList>
            <person name="Kuzmanovic N."/>
            <person name="Pulawska J."/>
            <person name="Obradovic A."/>
        </authorList>
    </citation>
    <scope>NUCLEOTIDE SEQUENCE [LARGE SCALE GENOMIC DNA]</scope>
    <source>
        <strain evidence="3 4">39/7</strain>
    </source>
</reference>
<name>A0ABR5CKS7_9HYPH</name>
<feature type="domain" description="Plasmid replication protein C N-terminal" evidence="1">
    <location>
        <begin position="12"/>
        <end position="185"/>
    </location>
</feature>
<dbReference type="InterPro" id="IPR021760">
    <property type="entry name" value="RepC_C"/>
</dbReference>
<evidence type="ECO:0000259" key="2">
    <source>
        <dbReference type="Pfam" id="PF11800"/>
    </source>
</evidence>
<accession>A0ABR5CKS7</accession>
<evidence type="ECO:0000259" key="1">
    <source>
        <dbReference type="Pfam" id="PF03428"/>
    </source>
</evidence>
<dbReference type="InterPro" id="IPR036388">
    <property type="entry name" value="WH-like_DNA-bd_sf"/>
</dbReference>
<proteinExistence type="predicted"/>
<dbReference type="Pfam" id="PF03428">
    <property type="entry name" value="RP-C"/>
    <property type="match status" value="1"/>
</dbReference>
<dbReference type="NCBIfam" id="NF010396">
    <property type="entry name" value="PRK13824.1"/>
    <property type="match status" value="1"/>
</dbReference>
<sequence length="399" mass="43399">MRIEVTTPFGRRAMPLAMIKGQLALSEISAAHAIDKWKVYRNVCAARSTLGLRDRALAVLSALLSFHPSSELTDGENLIVFPSNEQLAARANGIAGTTLRENLAILVTKGLIHRKDSPNGKRYARKSRSGAIETAYGFDLSPLLARSVELALVAAEVTATAQRIKALKERISLCRRDIRMLISTALNEGVCGDCAAAQSRYDEIVSEISRAKTLPIIAIILDNLEQLRIEVLNKLKVQVISEKTVTNDSEIRHHIQNTNTESYIEFEAATNKSGDDLELNAAKPVKAYPLEMVLKACPSILDYGPQGSITSWRDLAVSTSTVVAMLSITPSAYQTACAVMGVDNVSAVVACILQRAEAIQCPGGYLRDLTAKAQRGQFSLGPMLMALLRANSASYQRRM</sequence>
<dbReference type="EMBL" id="JWJH01000052">
    <property type="protein sequence ID" value="KJF65197.1"/>
    <property type="molecule type" value="Genomic_DNA"/>
</dbReference>
<dbReference type="RefSeq" id="WP_045025209.1">
    <property type="nucleotide sequence ID" value="NZ_JWJH01000052.1"/>
</dbReference>
<dbReference type="Proteomes" id="UP000052068">
    <property type="component" value="Unassembled WGS sequence"/>
</dbReference>
<dbReference type="Gene3D" id="1.10.10.10">
    <property type="entry name" value="Winged helix-like DNA-binding domain superfamily/Winged helix DNA-binding domain"/>
    <property type="match status" value="1"/>
</dbReference>
<evidence type="ECO:0000313" key="4">
    <source>
        <dbReference type="Proteomes" id="UP000052068"/>
    </source>
</evidence>
<organism evidence="3 4">
    <name type="scientific">Rhizobium nepotum 39/7</name>
    <dbReference type="NCBI Taxonomy" id="1368418"/>
    <lineage>
        <taxon>Bacteria</taxon>
        <taxon>Pseudomonadati</taxon>
        <taxon>Pseudomonadota</taxon>
        <taxon>Alphaproteobacteria</taxon>
        <taxon>Hyphomicrobiales</taxon>
        <taxon>Rhizobiaceae</taxon>
        <taxon>Rhizobium/Agrobacterium group</taxon>
        <taxon>Rhizobium</taxon>
    </lineage>
</organism>
<dbReference type="InterPro" id="IPR005090">
    <property type="entry name" value="RepC_N"/>
</dbReference>
<protein>
    <submittedName>
        <fullName evidence="3">Replication initiation protein RepC</fullName>
    </submittedName>
</protein>
<gene>
    <name evidence="3" type="ORF">RS75_24470</name>
</gene>
<dbReference type="Pfam" id="PF11800">
    <property type="entry name" value="RP-C_C"/>
    <property type="match status" value="1"/>
</dbReference>
<feature type="domain" description="Plasmid replication protein C C-terminal" evidence="2">
    <location>
        <begin position="289"/>
        <end position="389"/>
    </location>
</feature>
<comment type="caution">
    <text evidence="3">The sequence shown here is derived from an EMBL/GenBank/DDBJ whole genome shotgun (WGS) entry which is preliminary data.</text>
</comment>
<evidence type="ECO:0000313" key="3">
    <source>
        <dbReference type="EMBL" id="KJF65197.1"/>
    </source>
</evidence>
<dbReference type="InterPro" id="IPR047611">
    <property type="entry name" value="RepABC_RepC"/>
</dbReference>
<dbReference type="NCBIfam" id="NF040974">
    <property type="entry name" value="RepABC_RepC"/>
    <property type="match status" value="1"/>
</dbReference>
<keyword evidence="4" id="KW-1185">Reference proteome</keyword>